<evidence type="ECO:0000313" key="2">
    <source>
        <dbReference type="Proteomes" id="UP000260991"/>
    </source>
</evidence>
<accession>A0A3E2U9D0</accession>
<name>A0A3E2U9D0_9FIRM</name>
<protein>
    <recommendedName>
        <fullName evidence="3">HipA-like C-terminal domain-containing protein</fullName>
    </recommendedName>
</protein>
<dbReference type="AlphaFoldDB" id="A0A3E2U9D0"/>
<gene>
    <name evidence="1" type="ORF">DWZ46_03945</name>
</gene>
<dbReference type="Proteomes" id="UP000260991">
    <property type="component" value="Unassembled WGS sequence"/>
</dbReference>
<comment type="caution">
    <text evidence="1">The sequence shown here is derived from an EMBL/GenBank/DDBJ whole genome shotgun (WGS) entry which is preliminary data.</text>
</comment>
<dbReference type="RefSeq" id="WP_158402529.1">
    <property type="nucleotide sequence ID" value="NZ_QVER01000003.1"/>
</dbReference>
<proteinExistence type="predicted"/>
<sequence>MNQDRHLNNIALIRDRSRYKPCPIFDCGDSFLLDFALYSPEIESRAYLTKAQCLPFKSHFTQTVHTAQTLYGKQLAVNIDKTGIDTILDKYLCYYPKQFHFLLKERIETVLIEQQKKLFEK</sequence>
<dbReference type="EMBL" id="QVER01000003">
    <property type="protein sequence ID" value="RGB92826.1"/>
    <property type="molecule type" value="Genomic_DNA"/>
</dbReference>
<dbReference type="Gene3D" id="1.10.1070.20">
    <property type="match status" value="1"/>
</dbReference>
<organism evidence="1 2">
    <name type="scientific">Faecalibacterium prausnitzii</name>
    <dbReference type="NCBI Taxonomy" id="853"/>
    <lineage>
        <taxon>Bacteria</taxon>
        <taxon>Bacillati</taxon>
        <taxon>Bacillota</taxon>
        <taxon>Clostridia</taxon>
        <taxon>Eubacteriales</taxon>
        <taxon>Oscillospiraceae</taxon>
        <taxon>Faecalibacterium</taxon>
    </lineage>
</organism>
<evidence type="ECO:0008006" key="3">
    <source>
        <dbReference type="Google" id="ProtNLM"/>
    </source>
</evidence>
<evidence type="ECO:0000313" key="1">
    <source>
        <dbReference type="EMBL" id="RGB92826.1"/>
    </source>
</evidence>
<reference evidence="1 2" key="1">
    <citation type="submission" date="2018-08" db="EMBL/GenBank/DDBJ databases">
        <title>A genome reference for cultivated species of the human gut microbiota.</title>
        <authorList>
            <person name="Zou Y."/>
            <person name="Xue W."/>
            <person name="Luo G."/>
        </authorList>
    </citation>
    <scope>NUCLEOTIDE SEQUENCE [LARGE SCALE GENOMIC DNA]</scope>
    <source>
        <strain evidence="1 2">AF32-8AC</strain>
    </source>
</reference>